<dbReference type="GeneID" id="23861100"/>
<keyword evidence="14" id="KW-0464">Manganese</keyword>
<dbReference type="UniPathway" id="UPA00378"/>
<dbReference type="VEuPathDB" id="TriTrypDB:Tbg972.5.1260"/>
<evidence type="ECO:0000256" key="8">
    <source>
        <dbReference type="ARBA" id="ARBA00022679"/>
    </source>
</evidence>
<comment type="similarity">
    <text evidence="5">Belongs to the STT3 family.</text>
</comment>
<dbReference type="AlphaFoldDB" id="C9ZNL0"/>
<keyword evidence="10" id="KW-0479">Metal-binding</keyword>
<comment type="cofactor">
    <cofactor evidence="2">
        <name>Mg(2+)</name>
        <dbReference type="ChEBI" id="CHEBI:18420"/>
    </cofactor>
</comment>
<keyword evidence="8" id="KW-0808">Transferase</keyword>
<dbReference type="OrthoDB" id="10261066at2759"/>
<dbReference type="InterPro" id="IPR003674">
    <property type="entry name" value="Oligo_trans_STT3"/>
</dbReference>
<evidence type="ECO:0000259" key="16">
    <source>
        <dbReference type="Pfam" id="PF02516"/>
    </source>
</evidence>
<sequence>MESKLATKEICRPPCDTVDPFCAVILIYSVHRAYDIRLTSVRLYGELIHEFDPWFNYRATQYLSDNGWRAFFQWYDYMSWYLFSHYTVS</sequence>
<dbReference type="PANTHER" id="PTHR13872">
    <property type="entry name" value="DOLICHYL-DIPHOSPHOOLIGOSACCHARIDE--PROTEIN GLYCOSYLTRANSFERASE SUBUNIT"/>
    <property type="match status" value="1"/>
</dbReference>
<comment type="pathway">
    <text evidence="4">Protein modification; protein glycosylation.</text>
</comment>
<evidence type="ECO:0000256" key="9">
    <source>
        <dbReference type="ARBA" id="ARBA00022692"/>
    </source>
</evidence>
<protein>
    <recommendedName>
        <fullName evidence="6">dolichyl-diphosphooligosaccharide--protein glycotransferase</fullName>
        <ecNumber evidence="6">2.4.99.18</ecNumber>
    </recommendedName>
</protein>
<dbReference type="GO" id="GO:0016020">
    <property type="term" value="C:membrane"/>
    <property type="evidence" value="ECO:0007669"/>
    <property type="project" value="InterPro"/>
</dbReference>
<keyword evidence="13" id="KW-0472">Membrane</keyword>
<dbReference type="GO" id="GO:0012505">
    <property type="term" value="C:endomembrane system"/>
    <property type="evidence" value="ECO:0007669"/>
    <property type="project" value="UniProtKB-SubCell"/>
</dbReference>
<dbReference type="InterPro" id="IPR048307">
    <property type="entry name" value="STT3_N"/>
</dbReference>
<name>C9ZNL0_TRYB9</name>
<evidence type="ECO:0000256" key="1">
    <source>
        <dbReference type="ARBA" id="ARBA00001936"/>
    </source>
</evidence>
<dbReference type="PANTHER" id="PTHR13872:SF1">
    <property type="entry name" value="DOLICHYL-DIPHOSPHOOLIGOSACCHARIDE--PROTEIN GLYCOSYLTRANSFERASE SUBUNIT STT3B"/>
    <property type="match status" value="1"/>
</dbReference>
<evidence type="ECO:0000256" key="6">
    <source>
        <dbReference type="ARBA" id="ARBA00012605"/>
    </source>
</evidence>
<reference evidence="18" key="1">
    <citation type="journal article" date="2010" name="PLoS Negl. Trop. Dis.">
        <title>The genome sequence of Trypanosoma brucei gambiense, causative agent of chronic human african trypanosomiasis.</title>
        <authorList>
            <person name="Jackson A.P."/>
            <person name="Sanders M."/>
            <person name="Berry A."/>
            <person name="McQuillan J."/>
            <person name="Aslett M.A."/>
            <person name="Quail M.A."/>
            <person name="Chukualim B."/>
            <person name="Capewell P."/>
            <person name="MacLeod A."/>
            <person name="Melville S.E."/>
            <person name="Gibson W."/>
            <person name="Barry J.D."/>
            <person name="Berriman M."/>
            <person name="Hertz-Fowler C."/>
        </authorList>
    </citation>
    <scope>NUCLEOTIDE SEQUENCE [LARGE SCALE GENOMIC DNA]</scope>
    <source>
        <strain evidence="18">MHOM/CI/86/DAL972</strain>
    </source>
</reference>
<keyword evidence="12" id="KW-1133">Transmembrane helix</keyword>
<evidence type="ECO:0000256" key="12">
    <source>
        <dbReference type="ARBA" id="ARBA00022989"/>
    </source>
</evidence>
<keyword evidence="9" id="KW-0812">Transmembrane</keyword>
<dbReference type="CAZy" id="GT66">
    <property type="family name" value="Glycosyltransferase Family 66"/>
</dbReference>
<keyword evidence="11" id="KW-0460">Magnesium</keyword>
<dbReference type="RefSeq" id="XP_011773275.1">
    <property type="nucleotide sequence ID" value="XM_011774973.1"/>
</dbReference>
<proteinExistence type="inferred from homology"/>
<dbReference type="KEGG" id="tbg:TbgDal_V1260"/>
<gene>
    <name evidence="17" type="ORF">TbgDal_V1260</name>
</gene>
<evidence type="ECO:0000256" key="11">
    <source>
        <dbReference type="ARBA" id="ARBA00022842"/>
    </source>
</evidence>
<accession>C9ZNL0</accession>
<dbReference type="EC" id="2.4.99.18" evidence="6"/>
<dbReference type="Pfam" id="PF02516">
    <property type="entry name" value="STT3"/>
    <property type="match status" value="1"/>
</dbReference>
<evidence type="ECO:0000256" key="5">
    <source>
        <dbReference type="ARBA" id="ARBA00010810"/>
    </source>
</evidence>
<evidence type="ECO:0000256" key="15">
    <source>
        <dbReference type="ARBA" id="ARBA00048829"/>
    </source>
</evidence>
<evidence type="ECO:0000256" key="14">
    <source>
        <dbReference type="ARBA" id="ARBA00023211"/>
    </source>
</evidence>
<dbReference type="EMBL" id="FN554968">
    <property type="protein sequence ID" value="CBH10988.1"/>
    <property type="molecule type" value="Genomic_DNA"/>
</dbReference>
<dbReference type="GO" id="GO:0004579">
    <property type="term" value="F:dolichyl-diphosphooligosaccharide-protein glycotransferase activity"/>
    <property type="evidence" value="ECO:0007669"/>
    <property type="project" value="UniProtKB-EC"/>
</dbReference>
<feature type="domain" description="Oligosaccharyl transferase STT3 N-terminal" evidence="16">
    <location>
        <begin position="40"/>
        <end position="85"/>
    </location>
</feature>
<comment type="cofactor">
    <cofactor evidence="1">
        <name>Mn(2+)</name>
        <dbReference type="ChEBI" id="CHEBI:29035"/>
    </cofactor>
</comment>
<evidence type="ECO:0000256" key="10">
    <source>
        <dbReference type="ARBA" id="ARBA00022723"/>
    </source>
</evidence>
<dbReference type="GO" id="GO:0046872">
    <property type="term" value="F:metal ion binding"/>
    <property type="evidence" value="ECO:0007669"/>
    <property type="project" value="UniProtKB-KW"/>
</dbReference>
<comment type="subcellular location">
    <subcellularLocation>
        <location evidence="3">Endomembrane system</location>
        <topology evidence="3">Multi-pass membrane protein</topology>
    </subcellularLocation>
</comment>
<comment type="catalytic activity">
    <reaction evidence="15">
        <text>a di-trans,poly-cis-dolichyl diphosphooligosaccharide + L-asparaginyl-[protein] = N(4)-(oligosaccharide-(1-&gt;4)-N-acetyl-beta-D-glucosaminyl-(1-&gt;4)-N-acetyl-beta-D-glucosaminyl)-L-asparaginyl-[protein] + a di-trans,poly-cis-dolichyl diphosphate + H(+)</text>
        <dbReference type="Rhea" id="RHEA:22980"/>
        <dbReference type="Rhea" id="RHEA-COMP:12804"/>
        <dbReference type="Rhea" id="RHEA-COMP:12805"/>
        <dbReference type="Rhea" id="RHEA-COMP:19506"/>
        <dbReference type="Rhea" id="RHEA-COMP:19509"/>
        <dbReference type="ChEBI" id="CHEBI:15378"/>
        <dbReference type="ChEBI" id="CHEBI:50347"/>
        <dbReference type="ChEBI" id="CHEBI:57497"/>
        <dbReference type="ChEBI" id="CHEBI:57570"/>
        <dbReference type="ChEBI" id="CHEBI:132529"/>
        <dbReference type="EC" id="2.4.99.18"/>
    </reaction>
</comment>
<organism evidence="17 18">
    <name type="scientific">Trypanosoma brucei gambiense (strain MHOM/CI/86/DAL972)</name>
    <dbReference type="NCBI Taxonomy" id="679716"/>
    <lineage>
        <taxon>Eukaryota</taxon>
        <taxon>Discoba</taxon>
        <taxon>Euglenozoa</taxon>
        <taxon>Kinetoplastea</taxon>
        <taxon>Metakinetoplastina</taxon>
        <taxon>Trypanosomatida</taxon>
        <taxon>Trypanosomatidae</taxon>
        <taxon>Trypanosoma</taxon>
    </lineage>
</organism>
<evidence type="ECO:0000256" key="4">
    <source>
        <dbReference type="ARBA" id="ARBA00004922"/>
    </source>
</evidence>
<evidence type="ECO:0000256" key="7">
    <source>
        <dbReference type="ARBA" id="ARBA00022676"/>
    </source>
</evidence>
<dbReference type="Proteomes" id="UP000002316">
    <property type="component" value="Chromosome 5"/>
</dbReference>
<evidence type="ECO:0000256" key="3">
    <source>
        <dbReference type="ARBA" id="ARBA00004127"/>
    </source>
</evidence>
<evidence type="ECO:0000256" key="13">
    <source>
        <dbReference type="ARBA" id="ARBA00023136"/>
    </source>
</evidence>
<evidence type="ECO:0000256" key="2">
    <source>
        <dbReference type="ARBA" id="ARBA00001946"/>
    </source>
</evidence>
<evidence type="ECO:0000313" key="17">
    <source>
        <dbReference type="EMBL" id="CBH10988.1"/>
    </source>
</evidence>
<keyword evidence="7" id="KW-0328">Glycosyltransferase</keyword>
<evidence type="ECO:0000313" key="18">
    <source>
        <dbReference type="Proteomes" id="UP000002316"/>
    </source>
</evidence>